<sequence>MRADLSGAGRIRSGSSASARKGPTPWWTFALVAPLLLFLIGSFIVPVLMMLARGVTDQELRTNWPQTTALLGQWDGRTLPDDATARTAAREILASRRAGTLNLVANRLNYDVVGSRTLLYQTADRLQAGAPVRSVADLADIDERWGDRAIWAAIRHAAGPTTSFYFWAALDRRVDVDDNVVQVAPEQAVFVDILLRTFKISAVVALLCALLGYPLAYLLSTLPPRKANPLLILVLLPFWTSALVRTTAWVVLLQTNGLINDMLQRIGLIDAPLALIYNRLGVYIAMTHVLLPFLVLPLYGVMRGISPSAMKAASSLGAGPVRAFLKVYLPQTLPGLAAGMIIVFTLSLGYYITPALVGGGADQMISTAIAFYTNQSLNWGMAAALSMLLLAPLVLMIFAGRYLTRTVPV</sequence>
<evidence type="ECO:0000313" key="12">
    <source>
        <dbReference type="Proteomes" id="UP001259572"/>
    </source>
</evidence>
<feature type="transmembrane region" description="Helical" evidence="8">
    <location>
        <begin position="231"/>
        <end position="259"/>
    </location>
</feature>
<comment type="similarity">
    <text evidence="2">Belongs to the binding-protein-dependent transport system permease family. CysTW subfamily.</text>
</comment>
<evidence type="ECO:0000256" key="6">
    <source>
        <dbReference type="ARBA" id="ARBA00022989"/>
    </source>
</evidence>
<dbReference type="CDD" id="cd06261">
    <property type="entry name" value="TM_PBP2"/>
    <property type="match status" value="1"/>
</dbReference>
<evidence type="ECO:0000256" key="7">
    <source>
        <dbReference type="ARBA" id="ARBA00023136"/>
    </source>
</evidence>
<evidence type="ECO:0000259" key="10">
    <source>
        <dbReference type="PROSITE" id="PS50928"/>
    </source>
</evidence>
<evidence type="ECO:0000256" key="9">
    <source>
        <dbReference type="SAM" id="MobiDB-lite"/>
    </source>
</evidence>
<keyword evidence="5 8" id="KW-0812">Transmembrane</keyword>
<keyword evidence="6 8" id="KW-1133">Transmembrane helix</keyword>
<feature type="transmembrane region" description="Helical" evidence="8">
    <location>
        <begin position="377"/>
        <end position="399"/>
    </location>
</feature>
<dbReference type="PANTHER" id="PTHR42929:SF5">
    <property type="entry name" value="ABC TRANSPORTER PERMEASE PROTEIN"/>
    <property type="match status" value="1"/>
</dbReference>
<dbReference type="PANTHER" id="PTHR42929">
    <property type="entry name" value="INNER MEMBRANE ABC TRANSPORTER PERMEASE PROTEIN YDCU-RELATED-RELATED"/>
    <property type="match status" value="1"/>
</dbReference>
<dbReference type="Pfam" id="PF00528">
    <property type="entry name" value="BPD_transp_1"/>
    <property type="match status" value="1"/>
</dbReference>
<feature type="domain" description="ABC transmembrane type-1" evidence="10">
    <location>
        <begin position="194"/>
        <end position="400"/>
    </location>
</feature>
<evidence type="ECO:0000313" key="11">
    <source>
        <dbReference type="EMBL" id="MDT9600324.1"/>
    </source>
</evidence>
<dbReference type="PROSITE" id="PS50928">
    <property type="entry name" value="ABC_TM1"/>
    <property type="match status" value="1"/>
</dbReference>
<evidence type="ECO:0000256" key="2">
    <source>
        <dbReference type="ARBA" id="ARBA00007069"/>
    </source>
</evidence>
<protein>
    <submittedName>
        <fullName evidence="11">ABC transporter permease</fullName>
    </submittedName>
</protein>
<organism evidence="11 12">
    <name type="scientific">Sphingosinicella rhizophila</name>
    <dbReference type="NCBI Taxonomy" id="3050082"/>
    <lineage>
        <taxon>Bacteria</taxon>
        <taxon>Pseudomonadati</taxon>
        <taxon>Pseudomonadota</taxon>
        <taxon>Alphaproteobacteria</taxon>
        <taxon>Sphingomonadales</taxon>
        <taxon>Sphingosinicellaceae</taxon>
        <taxon>Sphingosinicella</taxon>
    </lineage>
</organism>
<keyword evidence="4" id="KW-1003">Cell membrane</keyword>
<proteinExistence type="inferred from homology"/>
<accession>A0ABU3QA91</accession>
<keyword evidence="3 8" id="KW-0813">Transport</keyword>
<evidence type="ECO:0000256" key="5">
    <source>
        <dbReference type="ARBA" id="ARBA00022692"/>
    </source>
</evidence>
<dbReference type="RefSeq" id="WP_315727422.1">
    <property type="nucleotide sequence ID" value="NZ_JAVUPU010000008.1"/>
</dbReference>
<feature type="transmembrane region" description="Helical" evidence="8">
    <location>
        <begin position="200"/>
        <end position="219"/>
    </location>
</feature>
<feature type="transmembrane region" description="Helical" evidence="8">
    <location>
        <begin position="280"/>
        <end position="300"/>
    </location>
</feature>
<gene>
    <name evidence="11" type="ORF">RQX22_15295</name>
</gene>
<feature type="compositionally biased region" description="Low complexity" evidence="9">
    <location>
        <begin position="1"/>
        <end position="20"/>
    </location>
</feature>
<feature type="transmembrane region" description="Helical" evidence="8">
    <location>
        <begin position="336"/>
        <end position="357"/>
    </location>
</feature>
<evidence type="ECO:0000256" key="4">
    <source>
        <dbReference type="ARBA" id="ARBA00022475"/>
    </source>
</evidence>
<reference evidence="11 12" key="1">
    <citation type="submission" date="2023-05" db="EMBL/GenBank/DDBJ databases">
        <authorList>
            <person name="Guo Y."/>
        </authorList>
    </citation>
    <scope>NUCLEOTIDE SEQUENCE [LARGE SCALE GENOMIC DNA]</scope>
    <source>
        <strain evidence="11 12">GR2756</strain>
    </source>
</reference>
<name>A0ABU3QA91_9SPHN</name>
<feature type="transmembrane region" description="Helical" evidence="8">
    <location>
        <begin position="26"/>
        <end position="51"/>
    </location>
</feature>
<evidence type="ECO:0000256" key="8">
    <source>
        <dbReference type="RuleBase" id="RU363032"/>
    </source>
</evidence>
<keyword evidence="12" id="KW-1185">Reference proteome</keyword>
<evidence type="ECO:0000256" key="1">
    <source>
        <dbReference type="ARBA" id="ARBA00004651"/>
    </source>
</evidence>
<dbReference type="EMBL" id="JAVUPU010000008">
    <property type="protein sequence ID" value="MDT9600324.1"/>
    <property type="molecule type" value="Genomic_DNA"/>
</dbReference>
<comment type="subcellular location">
    <subcellularLocation>
        <location evidence="1 8">Cell membrane</location>
        <topology evidence="1 8">Multi-pass membrane protein</topology>
    </subcellularLocation>
</comment>
<dbReference type="InterPro" id="IPR000515">
    <property type="entry name" value="MetI-like"/>
</dbReference>
<dbReference type="InterPro" id="IPR035906">
    <property type="entry name" value="MetI-like_sf"/>
</dbReference>
<evidence type="ECO:0000256" key="3">
    <source>
        <dbReference type="ARBA" id="ARBA00022448"/>
    </source>
</evidence>
<comment type="caution">
    <text evidence="11">The sequence shown here is derived from an EMBL/GenBank/DDBJ whole genome shotgun (WGS) entry which is preliminary data.</text>
</comment>
<dbReference type="Proteomes" id="UP001259572">
    <property type="component" value="Unassembled WGS sequence"/>
</dbReference>
<feature type="region of interest" description="Disordered" evidence="9">
    <location>
        <begin position="1"/>
        <end position="22"/>
    </location>
</feature>
<dbReference type="SUPFAM" id="SSF161098">
    <property type="entry name" value="MetI-like"/>
    <property type="match status" value="1"/>
</dbReference>
<dbReference type="Gene3D" id="1.10.3720.10">
    <property type="entry name" value="MetI-like"/>
    <property type="match status" value="1"/>
</dbReference>
<keyword evidence="7 8" id="KW-0472">Membrane</keyword>